<feature type="transmembrane region" description="Helical" evidence="5">
    <location>
        <begin position="479"/>
        <end position="499"/>
    </location>
</feature>
<dbReference type="InterPro" id="IPR050818">
    <property type="entry name" value="KCNH_animal-type"/>
</dbReference>
<organism evidence="7">
    <name type="scientific">Cryptomonas curvata</name>
    <dbReference type="NCBI Taxonomy" id="233186"/>
    <lineage>
        <taxon>Eukaryota</taxon>
        <taxon>Cryptophyceae</taxon>
        <taxon>Cryptomonadales</taxon>
        <taxon>Cryptomonadaceae</taxon>
        <taxon>Cryptomonas</taxon>
    </lineage>
</organism>
<evidence type="ECO:0000256" key="1">
    <source>
        <dbReference type="ARBA" id="ARBA00004141"/>
    </source>
</evidence>
<evidence type="ECO:0000256" key="2">
    <source>
        <dbReference type="ARBA" id="ARBA00022692"/>
    </source>
</evidence>
<gene>
    <name evidence="7" type="ORF">CCUR1050_LOCUS10782</name>
</gene>
<accession>A0A7S0M770</accession>
<reference evidence="7" key="1">
    <citation type="submission" date="2021-01" db="EMBL/GenBank/DDBJ databases">
        <authorList>
            <person name="Corre E."/>
            <person name="Pelletier E."/>
            <person name="Niang G."/>
            <person name="Scheremetjew M."/>
            <person name="Finn R."/>
            <person name="Kale V."/>
            <person name="Holt S."/>
            <person name="Cochrane G."/>
            <person name="Meng A."/>
            <person name="Brown T."/>
            <person name="Cohen L."/>
        </authorList>
    </citation>
    <scope>NUCLEOTIDE SEQUENCE</scope>
    <source>
        <strain evidence="7">CCAP979/52</strain>
    </source>
</reference>
<sequence length="666" mass="74818">MNESDEIPERFYSPSAHVDTDHDIFIAFEEISDPISLPKFYSSAGQWQSPVHPIREPLKPNAAVDMHEKISPITASNQFSPSDKVFNLLEAVQVELRGILTKIDMIQLDQCEIRAKTNSSLAMNTDTKAKVSALESRVESLAIKFKAAYEKGYFNHDGPQGDLDPTIKAKPVDDIALSQGNDGLADSKRLKERLKSAMKAEVDFIQHSKRLTWKERVFGICESDARLGVEGSRLIHPNSPFMRGVVVLSGLFLIYTSAVVPVQLFMWNYDDPCNKFPTLFFDVAVDSFFLLEVLLQFAVGTLDEDGGYCDDAVAIARRSLSSPAGFWFDAATSVPFSFLDFKLHLDCVYRLARTSNLSDLRIVRIVKVLRILRILRILKAIKFIRRVEDFVIILIGPGLFKIGRLLSVVLLTVHVLACLFWRVKLETADPAAVADFLATRGIPADDLTQIYTCCFYFIWTVFTTVGFGDISATTTGERVFCIFLFVAAATIFGTLVSQINEIISASEASAKERDRYVDTYLAIKPRLPMTIQLEIRSWERFNFSRQQQQKKSKEVLSRRSLPERLRIAVARNIENNLFSKVAFLREMDTIENIRSLFSAELFLKSQTRYFPKGTLIADSRDVANGLMVIAAGHVGMELPLDSSEADVRAKNHGGHARSSLYVFGRG</sequence>
<dbReference type="PRINTS" id="PR01463">
    <property type="entry name" value="EAGCHANLFMLY"/>
</dbReference>
<dbReference type="SUPFAM" id="SSF51206">
    <property type="entry name" value="cAMP-binding domain-like"/>
    <property type="match status" value="1"/>
</dbReference>
<keyword evidence="4 5" id="KW-0472">Membrane</keyword>
<dbReference type="PANTHER" id="PTHR10217">
    <property type="entry name" value="VOLTAGE AND LIGAND GATED POTASSIUM CHANNEL"/>
    <property type="match status" value="1"/>
</dbReference>
<keyword evidence="2 5" id="KW-0812">Transmembrane</keyword>
<feature type="domain" description="Ion transport" evidence="6">
    <location>
        <begin position="249"/>
        <end position="507"/>
    </location>
</feature>
<dbReference type="EMBL" id="HBEZ01019514">
    <property type="protein sequence ID" value="CAD8633101.1"/>
    <property type="molecule type" value="Transcribed_RNA"/>
</dbReference>
<dbReference type="GO" id="GO:0005886">
    <property type="term" value="C:plasma membrane"/>
    <property type="evidence" value="ECO:0007669"/>
    <property type="project" value="TreeGrafter"/>
</dbReference>
<feature type="transmembrane region" description="Helical" evidence="5">
    <location>
        <begin position="245"/>
        <end position="267"/>
    </location>
</feature>
<dbReference type="InterPro" id="IPR005821">
    <property type="entry name" value="Ion_trans_dom"/>
</dbReference>
<protein>
    <recommendedName>
        <fullName evidence="6">Ion transport domain-containing protein</fullName>
    </recommendedName>
</protein>
<evidence type="ECO:0000256" key="4">
    <source>
        <dbReference type="ARBA" id="ARBA00023136"/>
    </source>
</evidence>
<dbReference type="GO" id="GO:0042391">
    <property type="term" value="P:regulation of membrane potential"/>
    <property type="evidence" value="ECO:0007669"/>
    <property type="project" value="TreeGrafter"/>
</dbReference>
<feature type="transmembrane region" description="Helical" evidence="5">
    <location>
        <begin position="449"/>
        <end position="467"/>
    </location>
</feature>
<dbReference type="AlphaFoldDB" id="A0A7S0M770"/>
<evidence type="ECO:0000256" key="3">
    <source>
        <dbReference type="ARBA" id="ARBA00022989"/>
    </source>
</evidence>
<evidence type="ECO:0000313" key="7">
    <source>
        <dbReference type="EMBL" id="CAD8633101.1"/>
    </source>
</evidence>
<dbReference type="Gene3D" id="1.10.287.70">
    <property type="match status" value="1"/>
</dbReference>
<dbReference type="PANTHER" id="PTHR10217:SF435">
    <property type="entry name" value="POTASSIUM VOLTAGE-GATED CHANNEL PROTEIN EAG"/>
    <property type="match status" value="1"/>
</dbReference>
<proteinExistence type="predicted"/>
<name>A0A7S0M770_9CRYP</name>
<dbReference type="InterPro" id="IPR003938">
    <property type="entry name" value="K_chnl_volt-dep_EAG/ELK/ERG"/>
</dbReference>
<comment type="subcellular location">
    <subcellularLocation>
        <location evidence="1">Membrane</location>
        <topology evidence="1">Multi-pass membrane protein</topology>
    </subcellularLocation>
</comment>
<evidence type="ECO:0000259" key="6">
    <source>
        <dbReference type="Pfam" id="PF00520"/>
    </source>
</evidence>
<dbReference type="InterPro" id="IPR018490">
    <property type="entry name" value="cNMP-bd_dom_sf"/>
</dbReference>
<dbReference type="GO" id="GO:0005249">
    <property type="term" value="F:voltage-gated potassium channel activity"/>
    <property type="evidence" value="ECO:0007669"/>
    <property type="project" value="InterPro"/>
</dbReference>
<dbReference type="Pfam" id="PF00520">
    <property type="entry name" value="Ion_trans"/>
    <property type="match status" value="1"/>
</dbReference>
<keyword evidence="3 5" id="KW-1133">Transmembrane helix</keyword>
<dbReference type="SUPFAM" id="SSF81324">
    <property type="entry name" value="Voltage-gated potassium channels"/>
    <property type="match status" value="1"/>
</dbReference>
<evidence type="ECO:0000256" key="5">
    <source>
        <dbReference type="SAM" id="Phobius"/>
    </source>
</evidence>